<evidence type="ECO:0000313" key="2">
    <source>
        <dbReference type="Proteomes" id="UP000502118"/>
    </source>
</evidence>
<accession>A0A6M4JBP6</accession>
<keyword evidence="2" id="KW-1185">Reference proteome</keyword>
<dbReference type="Proteomes" id="UP000502118">
    <property type="component" value="Chromosome"/>
</dbReference>
<gene>
    <name evidence="1" type="ORF">HLA92_03280</name>
</gene>
<sequence>MIKLSGFDLETLKTKYQNKQGINVFVNNIDLTHNPELNKITLSIRVANGLFEEDKKTKTVTEESKINVGFTINKEIELNEEWQQIFLNQKLSNNIFYSIKDSNIYNVDFTKLKADDFMLYSNIKDATYRVVSYTPTNFRNGVLKLQAKINDKTYDFDKKVGVGNYSNPFNEEFVQRNVNAYNFLIDTLTTADVSKVNESVYNIFSTNLLSGGYDTTRAIYTDKNDVPDSLHLGEDYLTAAFTPVVAPYDGEVIGIFYINYSEAEKNSAEGVGTSLMMRVKKSALNLTPAEYEKYFQIKDDNVGDDWMYIGFIHLDGQRTISQELGYTPKDVTVNKRNVVIAENLDPAHPKAVKKGDTIAFLGSPDTNGGWMPHVHITVYNNQSKHYNENNFFEMQKTRESRVNQYDATKADNTTKSPFNIRVDGVQSIFRGKGNPNQAYQVNPITGEAIETSKIDTSTNKTTKEKTPDGFITWIPLPISNYEKRNGLVDPNVLFKIRGQESFAFNLEALFELQEKQYN</sequence>
<name>A0A6M4JBP6_9MOLU</name>
<organism evidence="1 2">
    <name type="scientific">Mycoplasma miroungirhinis</name>
    <dbReference type="NCBI Taxonomy" id="754516"/>
    <lineage>
        <taxon>Bacteria</taxon>
        <taxon>Bacillati</taxon>
        <taxon>Mycoplasmatota</taxon>
        <taxon>Mollicutes</taxon>
        <taxon>Mycoplasmataceae</taxon>
        <taxon>Mycoplasma</taxon>
    </lineage>
</organism>
<evidence type="ECO:0000313" key="1">
    <source>
        <dbReference type="EMBL" id="QJR44433.1"/>
    </source>
</evidence>
<dbReference type="EMBL" id="CP053097">
    <property type="protein sequence ID" value="QJR44433.1"/>
    <property type="molecule type" value="Genomic_DNA"/>
</dbReference>
<reference evidence="1 2" key="1">
    <citation type="submission" date="2020-05" db="EMBL/GenBank/DDBJ databases">
        <title>Novel Mycoplasma species detected in Mirounga angustirostris (northern elephant seal) from the USA.</title>
        <authorList>
            <person name="Volokhov D.V."/>
        </authorList>
    </citation>
    <scope>NUCLEOTIDE SEQUENCE [LARGE SCALE GENOMIC DNA]</scope>
    <source>
        <strain evidence="1 2">Mirounga ES2806-NAS</strain>
    </source>
</reference>
<dbReference type="AlphaFoldDB" id="A0A6M4JBP6"/>
<protein>
    <submittedName>
        <fullName evidence="1">Uncharacterized protein</fullName>
    </submittedName>
</protein>
<dbReference type="Gene3D" id="2.70.70.10">
    <property type="entry name" value="Glucose Permease (Domain IIA)"/>
    <property type="match status" value="1"/>
</dbReference>
<dbReference type="KEGG" id="mmio:HLA92_03280"/>
<dbReference type="NCBIfam" id="NF045981">
    <property type="entry name" value="MSC0775_fam_LP"/>
    <property type="match status" value="1"/>
</dbReference>
<dbReference type="InterPro" id="IPR011055">
    <property type="entry name" value="Dup_hybrid_motif"/>
</dbReference>
<proteinExistence type="predicted"/>